<dbReference type="AlphaFoldDB" id="H5SUY5"/>
<gene>
    <name evidence="1" type="ORF">HGMM_OP4C050</name>
</gene>
<reference evidence="1" key="2">
    <citation type="journal article" date="2012" name="PLoS ONE">
        <title>A Deeply Branching Thermophilic Bacterium with an Ancient Acetyl-CoA Pathway Dominates a Subsurface Ecosystem.</title>
        <authorList>
            <person name="Takami H."/>
            <person name="Noguchi H."/>
            <person name="Takaki Y."/>
            <person name="Uchiyama I."/>
            <person name="Toyoda A."/>
            <person name="Nishi S."/>
            <person name="Chee G.-J."/>
            <person name="Arai W."/>
            <person name="Nunoura T."/>
            <person name="Itoh T."/>
            <person name="Hattori M."/>
            <person name="Takai K."/>
        </authorList>
    </citation>
    <scope>NUCLEOTIDE SEQUENCE</scope>
</reference>
<accession>H5SUY5</accession>
<evidence type="ECO:0000313" key="1">
    <source>
        <dbReference type="EMBL" id="BAL59414.1"/>
    </source>
</evidence>
<sequence>MKRLHIALVGLILLTLIGGGWALAQVFGIGPYTSGTLTAVYRLTNMENDPSPATLTLKIIPEGSKFRVTETFELLADSAQLQVLVFSHGFAHVPKGYLDMTPISALDTREVAPNKEILLPEGAKLVTTEEVVIGGVKAVKGVYTHPKFEDQRAIIAISDLESRKILPYPPLLRIEKKEGDKWALVALTELVSVERKP</sequence>
<reference evidence="1" key="1">
    <citation type="journal article" date="2005" name="Environ. Microbiol.">
        <title>Genetic and functional properties of uncultivated thermophilic crenarchaeotes from a subsurface gold mine as revealed by analysis of genome fragments.</title>
        <authorList>
            <person name="Nunoura T."/>
            <person name="Hirayama H."/>
            <person name="Takami H."/>
            <person name="Oida H."/>
            <person name="Nishi S."/>
            <person name="Shimamura S."/>
            <person name="Suzuki Y."/>
            <person name="Inagaki F."/>
            <person name="Takai K."/>
            <person name="Nealson K.H."/>
            <person name="Horikoshi K."/>
        </authorList>
    </citation>
    <scope>NUCLEOTIDE SEQUENCE</scope>
</reference>
<organism evidence="1">
    <name type="scientific">Acetithermum autotrophicum</name>
    <dbReference type="NCBI Taxonomy" id="1446466"/>
    <lineage>
        <taxon>Bacteria</taxon>
        <taxon>Candidatus Bipolaricaulota</taxon>
        <taxon>Candidatus Acetithermum</taxon>
    </lineage>
</organism>
<protein>
    <submittedName>
        <fullName evidence="1">Uncharacterized protein</fullName>
    </submittedName>
</protein>
<proteinExistence type="predicted"/>
<dbReference type="EMBL" id="AP011803">
    <property type="protein sequence ID" value="BAL59414.1"/>
    <property type="molecule type" value="Genomic_DNA"/>
</dbReference>
<name>H5SUY5_ACEAU</name>